<dbReference type="Proteomes" id="UP000002627">
    <property type="component" value="Chromosome"/>
</dbReference>
<organism evidence="3 4">
    <name type="scientific">Lactobacillus johnsonii (strain FI9785)</name>
    <dbReference type="NCBI Taxonomy" id="633699"/>
    <lineage>
        <taxon>Bacteria</taxon>
        <taxon>Bacillati</taxon>
        <taxon>Bacillota</taxon>
        <taxon>Bacilli</taxon>
        <taxon>Lactobacillales</taxon>
        <taxon>Lactobacillaceae</taxon>
        <taxon>Lactobacillus</taxon>
    </lineage>
</organism>
<gene>
    <name evidence="3" type="ordered locus">FI9785_1482</name>
</gene>
<evidence type="ECO:0000313" key="3">
    <source>
        <dbReference type="EMBL" id="CAX67339.1"/>
    </source>
</evidence>
<feature type="compositionally biased region" description="Polar residues" evidence="1">
    <location>
        <begin position="105"/>
        <end position="119"/>
    </location>
</feature>
<feature type="compositionally biased region" description="Low complexity" evidence="1">
    <location>
        <begin position="57"/>
        <end position="67"/>
    </location>
</feature>
<evidence type="ECO:0000259" key="2">
    <source>
        <dbReference type="Pfam" id="PF17966"/>
    </source>
</evidence>
<accession>D0R5H6</accession>
<feature type="domain" description="Mub B2-like" evidence="2">
    <location>
        <begin position="1227"/>
        <end position="1318"/>
    </location>
</feature>
<feature type="compositionally biased region" description="Basic and acidic residues" evidence="1">
    <location>
        <begin position="68"/>
        <end position="85"/>
    </location>
</feature>
<sequence>MLYSNHAVLADTMPTNTHTTPTGQTAQADSKVADHQGSEGTAAPAASTTADQEKKVATTAPAASTTADQEKKVATTAEEKDKDKQTNASETPQKPTNVGKKDTEVTSTNDAKPATQKTTAKSKVRVRAARLRSVMKVAKAAPIAETPDPTTPSDSTSMAIVNDKNKLDKNWIQLDNGKAQIYFTVKGNDQKPYVTSFMDKDVKSTLYTKRFDPNSLELNIEYQNGDKDAGPGLVLVWDDKYLQLNTSRIGAEDLVYTTNSGVKDYVPVSPGNGFYKSYNEWLKEKQDPSKLHLISLWQKVPANSTFTATLPFKYVGNADVVKSTRVDAYLKPYSTTLTFDPFELHPEQIDPAPKPTTDDATTTTGVYNNPLVTSSDWIKMVHGNAIGYYTAKGKDGKTYVTGYAAPKGNSQSIFNVDQIDLNSLEFHLLYHNGDKEVKSGLWFNFADNKAIAIDTSRLGADGPQLKSQQGWSYKWAIHTGSDGGTYYNSWAEYLKAHNNVGDQASEISMTGVAIKPDDTIEFNIPVKYTGQLSARTPSLTFSPHINDYGKGFTQNWADLYFTTVKKDLSEVKRVVLLPTEFMGEKPGESDWKLVKEISKDMPNGWDAFKISNFPTYKGSFNMDSLPIGDKPSLVYGSAQYFIDLSKIQEIFANHGYTVKYANNNGKAQEMPFYAYSTIPLAKRVDDDKPFNNDPSIWVIQVQAVPAIILNKDQHYVADPNAKPWDTTSMIDEIYAADDAGQRKTRDQLGKLPKTDVDISYEYQAPGAATAAAVDKVDLTKAGVYTVTYSHTYADGRVVKDSRKVYVDGVKPENKKITRTIIVHEPNGTDQTVSQTATVTRKVILDATTGKIKSAGKWSTAKWEAYSAPEFKGYTPAPAQIDETTVNEGTQDTTVEISYTANKTPEQPDHNVDGGKQEHKYITRTIIVHTPNGTDQKVIQKATLTREVILDATTGEIKSAGKWSTAKWETYLAPEFKGYTPAPAQIDETTVNEGTQDTTVEISYTANKTPEQPDHNVDGGKQETKYITRTIIVHTPNGTDQTVIQKATLTRKVILDATTGEIKSAGKWSTAKWETYSAPEFKGYTPAPAQIDETTVNEDTQDTTVEISYTANKTPEQPDHNVDGGKQETKYITRTIIVHEPNGTDQTVIQTATVTRKVILDATTGEIKSAGKWSTAKWEAYSAPEFKGYTPAPAQIDETTVNEDTQDTTVEISYTANKTPEQPDHNGKQETKDITRTIIVHEPNGTDQTVIQKATLTRKVILDATTGEIKSAGKWSTAKWERYSAPEFKGYTPAPAQIEETTVNEDTQDTTVEISYTANKTPEQPDHNGKQETKDITRTIMSTRQTELTKKLSKKQQ</sequence>
<feature type="compositionally biased region" description="Basic and acidic residues" evidence="1">
    <location>
        <begin position="1322"/>
        <end position="1336"/>
    </location>
</feature>
<evidence type="ECO:0000256" key="1">
    <source>
        <dbReference type="SAM" id="MobiDB-lite"/>
    </source>
</evidence>
<proteinExistence type="predicted"/>
<dbReference type="Gene3D" id="2.60.40.4300">
    <property type="match status" value="5"/>
</dbReference>
<keyword evidence="4" id="KW-1185">Reference proteome</keyword>
<name>D0R5H6_LACJF</name>
<feature type="region of interest" description="Disordered" evidence="1">
    <location>
        <begin position="1316"/>
        <end position="1356"/>
    </location>
</feature>
<reference evidence="3 4" key="1">
    <citation type="journal article" date="2009" name="J. Bacteriol.">
        <title>Complete genome sequence of Lactobacillus johnsonii FI9785, a competitive exclusion agent against pathogens in poultry.</title>
        <authorList>
            <person name="Wegmann U."/>
            <person name="Overweg K."/>
            <person name="Horn N."/>
            <person name="Goesmann A."/>
            <person name="Narbad A."/>
            <person name="Gasson M.J."/>
            <person name="Shearman C."/>
        </authorList>
    </citation>
    <scope>NUCLEOTIDE SEQUENCE [LARGE SCALE GENOMIC DNA]</scope>
    <source>
        <strain evidence="3 4">FI9785</strain>
    </source>
</reference>
<dbReference type="EMBL" id="FN298497">
    <property type="protein sequence ID" value="CAX67339.1"/>
    <property type="molecule type" value="Genomic_DNA"/>
</dbReference>
<dbReference type="Pfam" id="PF17966">
    <property type="entry name" value="Muc_B2"/>
    <property type="match status" value="5"/>
</dbReference>
<feature type="compositionally biased region" description="Polar residues" evidence="1">
    <location>
        <begin position="86"/>
        <end position="96"/>
    </location>
</feature>
<feature type="region of interest" description="Disordered" evidence="1">
    <location>
        <begin position="1"/>
        <end position="126"/>
    </location>
</feature>
<dbReference type="InterPro" id="IPR041495">
    <property type="entry name" value="Mub_B2"/>
</dbReference>
<feature type="domain" description="Mub B2-like" evidence="2">
    <location>
        <begin position="811"/>
        <end position="901"/>
    </location>
</feature>
<dbReference type="HOGENOM" id="CLU_005661_1_0_9"/>
<feature type="domain" description="Mub B2-like" evidence="2">
    <location>
        <begin position="1125"/>
        <end position="1216"/>
    </location>
</feature>
<protein>
    <submittedName>
        <fullName evidence="3">Mucus binding protein</fullName>
    </submittedName>
</protein>
<feature type="domain" description="Mub B2-like" evidence="2">
    <location>
        <begin position="1020"/>
        <end position="1111"/>
    </location>
</feature>
<feature type="compositionally biased region" description="Low complexity" evidence="1">
    <location>
        <begin position="12"/>
        <end position="25"/>
    </location>
</feature>
<feature type="domain" description="Mub B2-like" evidence="2">
    <location>
        <begin position="915"/>
        <end position="1006"/>
    </location>
</feature>
<dbReference type="KEGG" id="ljf:FI9785_1482"/>
<evidence type="ECO:0000313" key="4">
    <source>
        <dbReference type="Proteomes" id="UP000002627"/>
    </source>
</evidence>